<sequence length="295" mass="31700">MPVIAEQVSITVDNILVATDFSMVSHKALAYAKALTRRFGSTLEVVNVFDPANVITYEEAIMGFPADYRQRAAAENLEALEYELSADGIKAEAVTATGHQPTKEILALAKTHAAGLIVAGAHAKSGLEKMILGSTSEELIRSAECPVLTVGPLARDPNEDPLVFRSILYATDLSPQAARAAVYAFSFAEDSNAKLHCCFVAKNQPEDPAQREAGCEIAMKALQSMIPEDVYDWCDPKCVVASGDPAEAILNLAARVDADLIVVGSRRSSFWLKHVERGLTPRLLAEATCPILSIS</sequence>
<dbReference type="SUPFAM" id="SSF52402">
    <property type="entry name" value="Adenine nucleotide alpha hydrolases-like"/>
    <property type="match status" value="2"/>
</dbReference>
<comment type="similarity">
    <text evidence="1">Belongs to the universal stress protein A family.</text>
</comment>
<evidence type="ECO:0000313" key="4">
    <source>
        <dbReference type="Proteomes" id="UP000198356"/>
    </source>
</evidence>
<evidence type="ECO:0000313" key="3">
    <source>
        <dbReference type="EMBL" id="SNS97885.1"/>
    </source>
</evidence>
<gene>
    <name evidence="3" type="ORF">SAMN05421770_103315</name>
</gene>
<dbReference type="PRINTS" id="PR01438">
    <property type="entry name" value="UNVRSLSTRESS"/>
</dbReference>
<feature type="domain" description="UspA" evidence="2">
    <location>
        <begin position="164"/>
        <end position="292"/>
    </location>
</feature>
<dbReference type="AlphaFoldDB" id="A0A239IWH6"/>
<keyword evidence="4" id="KW-1185">Reference proteome</keyword>
<organism evidence="3 4">
    <name type="scientific">Granulicella rosea</name>
    <dbReference type="NCBI Taxonomy" id="474952"/>
    <lineage>
        <taxon>Bacteria</taxon>
        <taxon>Pseudomonadati</taxon>
        <taxon>Acidobacteriota</taxon>
        <taxon>Terriglobia</taxon>
        <taxon>Terriglobales</taxon>
        <taxon>Acidobacteriaceae</taxon>
        <taxon>Granulicella</taxon>
    </lineage>
</organism>
<proteinExistence type="inferred from homology"/>
<dbReference type="Proteomes" id="UP000198356">
    <property type="component" value="Unassembled WGS sequence"/>
</dbReference>
<evidence type="ECO:0000259" key="2">
    <source>
        <dbReference type="Pfam" id="PF00582"/>
    </source>
</evidence>
<evidence type="ECO:0000256" key="1">
    <source>
        <dbReference type="ARBA" id="ARBA00008791"/>
    </source>
</evidence>
<dbReference type="PANTHER" id="PTHR46268">
    <property type="entry name" value="STRESS RESPONSE PROTEIN NHAX"/>
    <property type="match status" value="1"/>
</dbReference>
<dbReference type="OrthoDB" id="110147at2"/>
<dbReference type="EMBL" id="FZOU01000003">
    <property type="protein sequence ID" value="SNS97885.1"/>
    <property type="molecule type" value="Genomic_DNA"/>
</dbReference>
<dbReference type="InterPro" id="IPR014729">
    <property type="entry name" value="Rossmann-like_a/b/a_fold"/>
</dbReference>
<protein>
    <submittedName>
        <fullName evidence="3">Nucleotide-binding universal stress protein, UspA family</fullName>
    </submittedName>
</protein>
<dbReference type="Pfam" id="PF00582">
    <property type="entry name" value="Usp"/>
    <property type="match status" value="2"/>
</dbReference>
<dbReference type="CDD" id="cd00293">
    <property type="entry name" value="USP-like"/>
    <property type="match status" value="2"/>
</dbReference>
<dbReference type="Gene3D" id="3.40.50.620">
    <property type="entry name" value="HUPs"/>
    <property type="match status" value="2"/>
</dbReference>
<reference evidence="3 4" key="1">
    <citation type="submission" date="2017-06" db="EMBL/GenBank/DDBJ databases">
        <authorList>
            <person name="Kim H.J."/>
            <person name="Triplett B.A."/>
        </authorList>
    </citation>
    <scope>NUCLEOTIDE SEQUENCE [LARGE SCALE GENOMIC DNA]</scope>
    <source>
        <strain evidence="3 4">DSM 18704</strain>
    </source>
</reference>
<accession>A0A239IWH6</accession>
<dbReference type="RefSeq" id="WP_089408419.1">
    <property type="nucleotide sequence ID" value="NZ_FZOU01000003.1"/>
</dbReference>
<dbReference type="InterPro" id="IPR006015">
    <property type="entry name" value="Universal_stress_UspA"/>
</dbReference>
<feature type="domain" description="UspA" evidence="2">
    <location>
        <begin position="13"/>
        <end position="150"/>
    </location>
</feature>
<name>A0A239IWH6_9BACT</name>
<dbReference type="PANTHER" id="PTHR46268:SF6">
    <property type="entry name" value="UNIVERSAL STRESS PROTEIN UP12"/>
    <property type="match status" value="1"/>
</dbReference>
<dbReference type="InterPro" id="IPR006016">
    <property type="entry name" value="UspA"/>
</dbReference>